<dbReference type="Pfam" id="PF13524">
    <property type="entry name" value="Glyco_trans_1_2"/>
    <property type="match status" value="1"/>
</dbReference>
<dbReference type="EMBL" id="LAZR01008709">
    <property type="protein sequence ID" value="KKM77022.1"/>
    <property type="molecule type" value="Genomic_DNA"/>
</dbReference>
<comment type="caution">
    <text evidence="2">The sequence shown here is derived from an EMBL/GenBank/DDBJ whole genome shotgun (WGS) entry which is preliminary data.</text>
</comment>
<reference evidence="2" key="1">
    <citation type="journal article" date="2015" name="Nature">
        <title>Complex archaea that bridge the gap between prokaryotes and eukaryotes.</title>
        <authorList>
            <person name="Spang A."/>
            <person name="Saw J.H."/>
            <person name="Jorgensen S.L."/>
            <person name="Zaremba-Niedzwiedzka K."/>
            <person name="Martijn J."/>
            <person name="Lind A.E."/>
            <person name="van Eijk R."/>
            <person name="Schleper C."/>
            <person name="Guy L."/>
            <person name="Ettema T.J."/>
        </authorList>
    </citation>
    <scope>NUCLEOTIDE SEQUENCE</scope>
</reference>
<protein>
    <recommendedName>
        <fullName evidence="1">Spore protein YkvP/CgeB glycosyl transferase-like domain-containing protein</fullName>
    </recommendedName>
</protein>
<evidence type="ECO:0000259" key="1">
    <source>
        <dbReference type="Pfam" id="PF13524"/>
    </source>
</evidence>
<accession>A0A0F9N6H7</accession>
<evidence type="ECO:0000313" key="2">
    <source>
        <dbReference type="EMBL" id="KKM77022.1"/>
    </source>
</evidence>
<feature type="non-terminal residue" evidence="2">
    <location>
        <position position="1"/>
    </location>
</feature>
<dbReference type="InterPro" id="IPR055259">
    <property type="entry name" value="YkvP/CgeB_Glyco_trans-like"/>
</dbReference>
<dbReference type="AlphaFoldDB" id="A0A0F9N6H7"/>
<name>A0A0F9N6H7_9ZZZZ</name>
<sequence>PNVQLSMSARDYRIMGAGGFLLTNHVDGIEDWFEIGKMCDTYRSPEECLTKIKYYLEHEDERKTIAAYGQKVVHEKHKFSDRLREVIIRVQNFSGDR</sequence>
<feature type="domain" description="Spore protein YkvP/CgeB glycosyl transferase-like" evidence="1">
    <location>
        <begin position="7"/>
        <end position="86"/>
    </location>
</feature>
<proteinExistence type="predicted"/>
<organism evidence="2">
    <name type="scientific">marine sediment metagenome</name>
    <dbReference type="NCBI Taxonomy" id="412755"/>
    <lineage>
        <taxon>unclassified sequences</taxon>
        <taxon>metagenomes</taxon>
        <taxon>ecological metagenomes</taxon>
    </lineage>
</organism>
<gene>
    <name evidence="2" type="ORF">LCGC14_1374300</name>
</gene>